<evidence type="ECO:0000256" key="2">
    <source>
        <dbReference type="ARBA" id="ARBA00023125"/>
    </source>
</evidence>
<dbReference type="InterPro" id="IPR023772">
    <property type="entry name" value="DNA-bd_HTH_TetR-type_CS"/>
</dbReference>
<dbReference type="HOGENOM" id="CLU_069356_25_6_11"/>
<gene>
    <name evidence="6" type="ordered locus">AS9A_1427</name>
</gene>
<dbReference type="Gene3D" id="1.10.357.10">
    <property type="entry name" value="Tetracycline Repressor, domain 2"/>
    <property type="match status" value="1"/>
</dbReference>
<dbReference type="GO" id="GO:0000976">
    <property type="term" value="F:transcription cis-regulatory region binding"/>
    <property type="evidence" value="ECO:0007669"/>
    <property type="project" value="TreeGrafter"/>
</dbReference>
<evidence type="ECO:0000313" key="6">
    <source>
        <dbReference type="EMBL" id="AEF39879.1"/>
    </source>
</evidence>
<reference evidence="6 7" key="1">
    <citation type="journal article" date="2011" name="J. Bacteriol.">
        <title>Complete genome sequence of Amycolicicoccus subflavus DQS3-9A1T, an actinomycete isolated from crude oil-polluted soil.</title>
        <authorList>
            <person name="Cai M."/>
            <person name="Chen W.M."/>
            <person name="Nie Y."/>
            <person name="Chi C.Q."/>
            <person name="Wang Y.N."/>
            <person name="Tang Y.Q."/>
            <person name="Li G.Y."/>
            <person name="Wu X.L."/>
        </authorList>
    </citation>
    <scope>NUCLEOTIDE SEQUENCE [LARGE SCALE GENOMIC DNA]</scope>
    <source>
        <strain evidence="7">DSM 45089 / DQS3-9A1</strain>
    </source>
</reference>
<dbReference type="Pfam" id="PF00440">
    <property type="entry name" value="TetR_N"/>
    <property type="match status" value="1"/>
</dbReference>
<dbReference type="STRING" id="443218.AS9A_1427"/>
<dbReference type="RefSeq" id="WP_013806228.1">
    <property type="nucleotide sequence ID" value="NC_015564.1"/>
</dbReference>
<dbReference type="Proteomes" id="UP000009235">
    <property type="component" value="Chromosome"/>
</dbReference>
<evidence type="ECO:0000256" key="3">
    <source>
        <dbReference type="ARBA" id="ARBA00023163"/>
    </source>
</evidence>
<feature type="domain" description="HTH tetR-type" evidence="5">
    <location>
        <begin position="32"/>
        <end position="93"/>
    </location>
</feature>
<dbReference type="PANTHER" id="PTHR30055:SF148">
    <property type="entry name" value="TETR-FAMILY TRANSCRIPTIONAL REGULATOR"/>
    <property type="match status" value="1"/>
</dbReference>
<dbReference type="eggNOG" id="COG1309">
    <property type="taxonomic scope" value="Bacteria"/>
</dbReference>
<dbReference type="PROSITE" id="PS50977">
    <property type="entry name" value="HTH_TETR_2"/>
    <property type="match status" value="1"/>
</dbReference>
<evidence type="ECO:0000256" key="4">
    <source>
        <dbReference type="PROSITE-ProRule" id="PRU00335"/>
    </source>
</evidence>
<evidence type="ECO:0000313" key="7">
    <source>
        <dbReference type="Proteomes" id="UP000009235"/>
    </source>
</evidence>
<dbReference type="InterPro" id="IPR050109">
    <property type="entry name" value="HTH-type_TetR-like_transc_reg"/>
</dbReference>
<accession>F6EH42</accession>
<dbReference type="Gene3D" id="1.10.10.60">
    <property type="entry name" value="Homeodomain-like"/>
    <property type="match status" value="1"/>
</dbReference>
<keyword evidence="7" id="KW-1185">Reference proteome</keyword>
<dbReference type="SUPFAM" id="SSF46689">
    <property type="entry name" value="Homeodomain-like"/>
    <property type="match status" value="1"/>
</dbReference>
<dbReference type="KEGG" id="asd:AS9A_1427"/>
<name>F6EH42_HOYSD</name>
<dbReference type="GO" id="GO:0003700">
    <property type="term" value="F:DNA-binding transcription factor activity"/>
    <property type="evidence" value="ECO:0007669"/>
    <property type="project" value="TreeGrafter"/>
</dbReference>
<dbReference type="PANTHER" id="PTHR30055">
    <property type="entry name" value="HTH-TYPE TRANSCRIPTIONAL REGULATOR RUTR"/>
    <property type="match status" value="1"/>
</dbReference>
<keyword evidence="1" id="KW-0805">Transcription regulation</keyword>
<dbReference type="InterPro" id="IPR009057">
    <property type="entry name" value="Homeodomain-like_sf"/>
</dbReference>
<dbReference type="SUPFAM" id="SSF48498">
    <property type="entry name" value="Tetracyclin repressor-like, C-terminal domain"/>
    <property type="match status" value="1"/>
</dbReference>
<organism evidence="6 7">
    <name type="scientific">Hoyosella subflava (strain DSM 45089 / JCM 17490 / NBRC 109087 / DQS3-9A1)</name>
    <name type="common">Amycolicicoccus subflavus</name>
    <dbReference type="NCBI Taxonomy" id="443218"/>
    <lineage>
        <taxon>Bacteria</taxon>
        <taxon>Bacillati</taxon>
        <taxon>Actinomycetota</taxon>
        <taxon>Actinomycetes</taxon>
        <taxon>Mycobacteriales</taxon>
        <taxon>Hoyosellaceae</taxon>
        <taxon>Hoyosella</taxon>
    </lineage>
</organism>
<evidence type="ECO:0000256" key="1">
    <source>
        <dbReference type="ARBA" id="ARBA00023015"/>
    </source>
</evidence>
<dbReference type="AlphaFoldDB" id="F6EH42"/>
<dbReference type="InterPro" id="IPR036271">
    <property type="entry name" value="Tet_transcr_reg_TetR-rel_C_sf"/>
</dbReference>
<feature type="DNA-binding region" description="H-T-H motif" evidence="4">
    <location>
        <begin position="56"/>
        <end position="75"/>
    </location>
</feature>
<keyword evidence="2 4" id="KW-0238">DNA-binding</keyword>
<evidence type="ECO:0000259" key="5">
    <source>
        <dbReference type="PROSITE" id="PS50977"/>
    </source>
</evidence>
<protein>
    <submittedName>
        <fullName evidence="6">Transcriptional regulator, TetR family</fullName>
    </submittedName>
</protein>
<dbReference type="Pfam" id="PF16859">
    <property type="entry name" value="TetR_C_11"/>
    <property type="match status" value="1"/>
</dbReference>
<dbReference type="OrthoDB" id="9796019at2"/>
<sequence>MTHETGETPLSGDVDLVRDCASPAARGRPRSEAASQAILSAVLELIAAHGSISDVSVDAVAERSGVSKATIYRRWSSKEELVATAVDSIKSTPDFPLPHTSVRDDLLALGRNIRTSFTDKERKVLKCMMFESTANPDFKRHHDRFIERRRSFIKEVFRLGVERGELRDDIDLDLAVAMFMSPLLTIIVYQNYPDLHTEGIVERVVDNLLLGLGR</sequence>
<dbReference type="EMBL" id="CP002786">
    <property type="protein sequence ID" value="AEF39879.1"/>
    <property type="molecule type" value="Genomic_DNA"/>
</dbReference>
<proteinExistence type="predicted"/>
<dbReference type="InterPro" id="IPR001647">
    <property type="entry name" value="HTH_TetR"/>
</dbReference>
<dbReference type="InterPro" id="IPR011075">
    <property type="entry name" value="TetR_C"/>
</dbReference>
<dbReference type="PROSITE" id="PS01081">
    <property type="entry name" value="HTH_TETR_1"/>
    <property type="match status" value="1"/>
</dbReference>
<keyword evidence="3" id="KW-0804">Transcription</keyword>